<name>A0ABQ1I5Q4_9ALTE</name>
<dbReference type="EMBL" id="BMDY01000015">
    <property type="protein sequence ID" value="GGB11352.1"/>
    <property type="molecule type" value="Genomic_DNA"/>
</dbReference>
<evidence type="ECO:0000313" key="2">
    <source>
        <dbReference type="Proteomes" id="UP000651977"/>
    </source>
</evidence>
<accession>A0ABQ1I5Q4</accession>
<sequence length="291" mass="31700">MMLPVNVNGLIAQIMLQLNQYHTTAADFEAIQMLAPAARFISVVGAGGKSHLIKWLAAVYQAQGFKVCVTTTTKTYLPEGNEFNAQICLAEPSPAQALVRQMARVNVAPGGVYFLYKQRLAMPANQPPKVQGFSVTELSQLAELGLFDVYLVEADGAKHLPLKAPAGHEPCICEQSDLLIGVTGAEAIFSPAAPQQIHRWPLFSKISGCVEGAEVDEAALSKLLVDPQGLFKNSPKQANKLWLVNKMDRCSDPLRLRLFAQQVLSQTALLNAVWLSQLDLPSPTVERYFAS</sequence>
<dbReference type="Pfam" id="PF19842">
    <property type="entry name" value="YqeC"/>
    <property type="match status" value="1"/>
</dbReference>
<dbReference type="InterPro" id="IPR017587">
    <property type="entry name" value="YqeC"/>
</dbReference>
<dbReference type="Proteomes" id="UP000651977">
    <property type="component" value="Unassembled WGS sequence"/>
</dbReference>
<evidence type="ECO:0008006" key="3">
    <source>
        <dbReference type="Google" id="ProtNLM"/>
    </source>
</evidence>
<organism evidence="1 2">
    <name type="scientific">Agarivorans gilvus</name>
    <dbReference type="NCBI Taxonomy" id="680279"/>
    <lineage>
        <taxon>Bacteria</taxon>
        <taxon>Pseudomonadati</taxon>
        <taxon>Pseudomonadota</taxon>
        <taxon>Gammaproteobacteria</taxon>
        <taxon>Alteromonadales</taxon>
        <taxon>Alteromonadaceae</taxon>
        <taxon>Agarivorans</taxon>
    </lineage>
</organism>
<evidence type="ECO:0000313" key="1">
    <source>
        <dbReference type="EMBL" id="GGB11352.1"/>
    </source>
</evidence>
<reference evidence="2" key="1">
    <citation type="journal article" date="2019" name="Int. J. Syst. Evol. Microbiol.">
        <title>The Global Catalogue of Microorganisms (GCM) 10K type strain sequencing project: providing services to taxonomists for standard genome sequencing and annotation.</title>
        <authorList>
            <consortium name="The Broad Institute Genomics Platform"/>
            <consortium name="The Broad Institute Genome Sequencing Center for Infectious Disease"/>
            <person name="Wu L."/>
            <person name="Ma J."/>
        </authorList>
    </citation>
    <scope>NUCLEOTIDE SEQUENCE [LARGE SCALE GENOMIC DNA]</scope>
    <source>
        <strain evidence="2">CGMCC 1.10131</strain>
    </source>
</reference>
<gene>
    <name evidence="1" type="ORF">GCM10007414_26040</name>
</gene>
<keyword evidence="2" id="KW-1185">Reference proteome</keyword>
<comment type="caution">
    <text evidence="1">The sequence shown here is derived from an EMBL/GenBank/DDBJ whole genome shotgun (WGS) entry which is preliminary data.</text>
</comment>
<protein>
    <recommendedName>
        <fullName evidence="3">Selenium-dependent hydroxylase accessory protein YqeC</fullName>
    </recommendedName>
</protein>
<dbReference type="NCBIfam" id="TIGR03172">
    <property type="entry name" value="selenium cofactor biosynthesis protein YqeC"/>
    <property type="match status" value="1"/>
</dbReference>
<proteinExistence type="predicted"/>